<dbReference type="Gene3D" id="3.50.50.60">
    <property type="entry name" value="FAD/NAD(P)-binding domain"/>
    <property type="match status" value="1"/>
</dbReference>
<dbReference type="Pfam" id="PF05199">
    <property type="entry name" value="GMC_oxred_C"/>
    <property type="match status" value="1"/>
</dbReference>
<reference evidence="5 6" key="1">
    <citation type="submission" date="2015-10" db="EMBL/GenBank/DDBJ databases">
        <title>Full genome of DAOMC 229536 Phialocephala scopiformis, a fungal endophyte of spruce producing the potent anti-insectan compound rugulosin.</title>
        <authorList>
            <consortium name="DOE Joint Genome Institute"/>
            <person name="Walker A.K."/>
            <person name="Frasz S.L."/>
            <person name="Seifert K.A."/>
            <person name="Miller J.D."/>
            <person name="Mondo S.J."/>
            <person name="Labutti K."/>
            <person name="Lipzen A."/>
            <person name="Dockter R."/>
            <person name="Kennedy M."/>
            <person name="Grigoriev I.V."/>
            <person name="Spatafora J.W."/>
        </authorList>
    </citation>
    <scope>NUCLEOTIDE SEQUENCE [LARGE SCALE GENOMIC DNA]</scope>
    <source>
        <strain evidence="5 6">CBS 120377</strain>
    </source>
</reference>
<feature type="domain" description="Glucose-methanol-choline oxidoreductase N-terminal" evidence="4">
    <location>
        <begin position="304"/>
        <end position="318"/>
    </location>
</feature>
<feature type="signal peptide" evidence="3">
    <location>
        <begin position="1"/>
        <end position="20"/>
    </location>
</feature>
<dbReference type="PIRSF" id="PIRSF000137">
    <property type="entry name" value="Alcohol_oxidase"/>
    <property type="match status" value="1"/>
</dbReference>
<dbReference type="EMBL" id="KQ947412">
    <property type="protein sequence ID" value="KUJ18909.1"/>
    <property type="molecule type" value="Genomic_DNA"/>
</dbReference>
<dbReference type="PROSITE" id="PS00624">
    <property type="entry name" value="GMC_OXRED_2"/>
    <property type="match status" value="1"/>
</dbReference>
<organism evidence="5 6">
    <name type="scientific">Mollisia scopiformis</name>
    <name type="common">Conifer needle endophyte fungus</name>
    <name type="synonym">Phialocephala scopiformis</name>
    <dbReference type="NCBI Taxonomy" id="149040"/>
    <lineage>
        <taxon>Eukaryota</taxon>
        <taxon>Fungi</taxon>
        <taxon>Dikarya</taxon>
        <taxon>Ascomycota</taxon>
        <taxon>Pezizomycotina</taxon>
        <taxon>Leotiomycetes</taxon>
        <taxon>Helotiales</taxon>
        <taxon>Mollisiaceae</taxon>
        <taxon>Mollisia</taxon>
    </lineage>
</organism>
<dbReference type="InterPro" id="IPR012132">
    <property type="entry name" value="GMC_OxRdtase"/>
</dbReference>
<dbReference type="Proteomes" id="UP000070700">
    <property type="component" value="Unassembled WGS sequence"/>
</dbReference>
<gene>
    <name evidence="5" type="ORF">LY89DRAFT_780886</name>
</gene>
<evidence type="ECO:0000256" key="3">
    <source>
        <dbReference type="SAM" id="SignalP"/>
    </source>
</evidence>
<feature type="binding site" evidence="2">
    <location>
        <position position="117"/>
    </location>
    <ligand>
        <name>FAD</name>
        <dbReference type="ChEBI" id="CHEBI:57692"/>
    </ligand>
</feature>
<dbReference type="Pfam" id="PF00732">
    <property type="entry name" value="GMC_oxred_N"/>
    <property type="match status" value="1"/>
</dbReference>
<dbReference type="PANTHER" id="PTHR11552:SF115">
    <property type="entry name" value="DEHYDROGENASE XPTC-RELATED"/>
    <property type="match status" value="1"/>
</dbReference>
<dbReference type="KEGG" id="psco:LY89DRAFT_780886"/>
<feature type="chain" id="PRO_5008268173" evidence="3">
    <location>
        <begin position="21"/>
        <end position="623"/>
    </location>
</feature>
<keyword evidence="2" id="KW-0285">Flavoprotein</keyword>
<dbReference type="GeneID" id="28832155"/>
<dbReference type="InterPro" id="IPR036188">
    <property type="entry name" value="FAD/NAD-bd_sf"/>
</dbReference>
<dbReference type="InParanoid" id="A0A194XFJ7"/>
<dbReference type="PANTHER" id="PTHR11552">
    <property type="entry name" value="GLUCOSE-METHANOL-CHOLINE GMC OXIDOREDUCTASE"/>
    <property type="match status" value="1"/>
</dbReference>
<dbReference type="InterPro" id="IPR000172">
    <property type="entry name" value="GMC_OxRdtase_N"/>
</dbReference>
<dbReference type="STRING" id="149040.A0A194XFJ7"/>
<accession>A0A194XFJ7</accession>
<evidence type="ECO:0000313" key="6">
    <source>
        <dbReference type="Proteomes" id="UP000070700"/>
    </source>
</evidence>
<dbReference type="SUPFAM" id="SSF51905">
    <property type="entry name" value="FAD/NAD(P)-binding domain"/>
    <property type="match status" value="1"/>
</dbReference>
<name>A0A194XFJ7_MOLSC</name>
<evidence type="ECO:0000256" key="1">
    <source>
        <dbReference type="ARBA" id="ARBA00010790"/>
    </source>
</evidence>
<dbReference type="GO" id="GO:0050660">
    <property type="term" value="F:flavin adenine dinucleotide binding"/>
    <property type="evidence" value="ECO:0007669"/>
    <property type="project" value="InterPro"/>
</dbReference>
<evidence type="ECO:0000313" key="5">
    <source>
        <dbReference type="EMBL" id="KUJ18909.1"/>
    </source>
</evidence>
<keyword evidence="3" id="KW-0732">Signal</keyword>
<sequence length="623" mass="67066">MATKLILNVLFLLFFAVIEASSPGKYARVVRSSIVSNTTYDFVIIGGGIGGLTVADRLTEDPNVTVLVIEYGPFDKGEDSVLIPGAYNPFPYLKQDLFSVPQPGLTNEPEFIPVGSVVGGGSTVNAMFFIRCTSEDYDSVASFGNPGWGSSDLLPYFKKSENFTAPDPTFAKERNITFEPSFHGTLGPVHASYSPFDYPGGQNFWDASLSLGIPELEDPDSGESNGLFWLLRALNPDTETRSYARIAHYDRVIATRPNYHLMPETAAGKLLFEGKKAVGVQYINRTSGVVTNVTATKEVILAAGAVHSPQILILSGVGPKKTLDQFNISLVHDLPGVGTNFQDHLDYAITYNFSANLFPNADDMVDNATYIAEQRVVYDTTRRGPFTLILTTGNDFVTLPLRNATSDWESVLASAQSINPASILPNGTDPTVLAGYIVQRENLLARFAGYKTPIGSISWNTGSTTTLYMIKPLSRGSVTIGSTDPLTNPVVDFGAVKDPTDLDLMLALFLKNREIMQQPSMQVLGPTEVVPGANVTSDEALKAAFRATIVPTNGHACCTLPMVPLALGGVVNDVLQVHGLESLSIVDNSIWPIILSGAPSATVYAEAEKAADIIKKRYGLTSG</sequence>
<dbReference type="AlphaFoldDB" id="A0A194XFJ7"/>
<proteinExistence type="inferred from homology"/>
<dbReference type="InterPro" id="IPR007867">
    <property type="entry name" value="GMC_OxRtase_C"/>
</dbReference>
<protein>
    <submittedName>
        <fullName evidence="5">Choline dehydrogenase-like protein</fullName>
    </submittedName>
</protein>
<dbReference type="RefSeq" id="XP_018073264.1">
    <property type="nucleotide sequence ID" value="XM_018222429.1"/>
</dbReference>
<comment type="cofactor">
    <cofactor evidence="2">
        <name>FAD</name>
        <dbReference type="ChEBI" id="CHEBI:57692"/>
    </cofactor>
</comment>
<evidence type="ECO:0000256" key="2">
    <source>
        <dbReference type="PIRSR" id="PIRSR000137-2"/>
    </source>
</evidence>
<dbReference type="SUPFAM" id="SSF54373">
    <property type="entry name" value="FAD-linked reductases, C-terminal domain"/>
    <property type="match status" value="1"/>
</dbReference>
<dbReference type="OrthoDB" id="269227at2759"/>
<dbReference type="Gene3D" id="3.30.560.10">
    <property type="entry name" value="Glucose Oxidase, domain 3"/>
    <property type="match status" value="1"/>
</dbReference>
<comment type="similarity">
    <text evidence="1">Belongs to the GMC oxidoreductase family.</text>
</comment>
<keyword evidence="6" id="KW-1185">Reference proteome</keyword>
<keyword evidence="2" id="KW-0274">FAD</keyword>
<evidence type="ECO:0000259" key="4">
    <source>
        <dbReference type="PROSITE" id="PS00624"/>
    </source>
</evidence>
<dbReference type="GO" id="GO:0044550">
    <property type="term" value="P:secondary metabolite biosynthetic process"/>
    <property type="evidence" value="ECO:0007669"/>
    <property type="project" value="TreeGrafter"/>
</dbReference>
<dbReference type="GO" id="GO:0016614">
    <property type="term" value="F:oxidoreductase activity, acting on CH-OH group of donors"/>
    <property type="evidence" value="ECO:0007669"/>
    <property type="project" value="InterPro"/>
</dbReference>